<feature type="compositionally biased region" description="Basic residues" evidence="1">
    <location>
        <begin position="287"/>
        <end position="296"/>
    </location>
</feature>
<dbReference type="Pfam" id="PF07690">
    <property type="entry name" value="MFS_1"/>
    <property type="match status" value="1"/>
</dbReference>
<dbReference type="SUPFAM" id="SSF103473">
    <property type="entry name" value="MFS general substrate transporter"/>
    <property type="match status" value="2"/>
</dbReference>
<feature type="transmembrane region" description="Helical" evidence="2">
    <location>
        <begin position="814"/>
        <end position="838"/>
    </location>
</feature>
<organism evidence="3">
    <name type="scientific">Cacopsylla melanoneura</name>
    <dbReference type="NCBI Taxonomy" id="428564"/>
    <lineage>
        <taxon>Eukaryota</taxon>
        <taxon>Metazoa</taxon>
        <taxon>Ecdysozoa</taxon>
        <taxon>Arthropoda</taxon>
        <taxon>Hexapoda</taxon>
        <taxon>Insecta</taxon>
        <taxon>Pterygota</taxon>
        <taxon>Neoptera</taxon>
        <taxon>Paraneoptera</taxon>
        <taxon>Hemiptera</taxon>
        <taxon>Sternorrhyncha</taxon>
        <taxon>Psylloidea</taxon>
        <taxon>Psyllidae</taxon>
        <taxon>Psyllinae</taxon>
        <taxon>Cacopsylla</taxon>
    </lineage>
</organism>
<dbReference type="PANTHER" id="PTHR11360:SF286">
    <property type="entry name" value="GH22266P"/>
    <property type="match status" value="1"/>
</dbReference>
<dbReference type="InterPro" id="IPR036259">
    <property type="entry name" value="MFS_trans_sf"/>
</dbReference>
<feature type="transmembrane region" description="Helical" evidence="2">
    <location>
        <begin position="240"/>
        <end position="260"/>
    </location>
</feature>
<feature type="transmembrane region" description="Helical" evidence="2">
    <location>
        <begin position="151"/>
        <end position="171"/>
    </location>
</feature>
<feature type="transmembrane region" description="Helical" evidence="2">
    <location>
        <begin position="875"/>
        <end position="894"/>
    </location>
</feature>
<feature type="transmembrane region" description="Helical" evidence="2">
    <location>
        <begin position="82"/>
        <end position="102"/>
    </location>
</feature>
<protein>
    <submittedName>
        <fullName evidence="3">Monocarboxylate transporter 14</fullName>
    </submittedName>
</protein>
<proteinExistence type="predicted"/>
<dbReference type="InterPro" id="IPR050327">
    <property type="entry name" value="Proton-linked_MCT"/>
</dbReference>
<evidence type="ECO:0000313" key="3">
    <source>
        <dbReference type="EMBL" id="CAG6644939.1"/>
    </source>
</evidence>
<keyword evidence="2" id="KW-0472">Membrane</keyword>
<dbReference type="AlphaFoldDB" id="A0A8D8R9E2"/>
<dbReference type="EMBL" id="HBUF01134424">
    <property type="protein sequence ID" value="CAG6644939.1"/>
    <property type="molecule type" value="Transcribed_RNA"/>
</dbReference>
<dbReference type="PANTHER" id="PTHR11360">
    <property type="entry name" value="MONOCARBOXYLATE TRANSPORTER"/>
    <property type="match status" value="1"/>
</dbReference>
<name>A0A8D8R9E2_9HEMI</name>
<feature type="transmembrane region" description="Helical" evidence="2">
    <location>
        <begin position="209"/>
        <end position="228"/>
    </location>
</feature>
<feature type="transmembrane region" description="Helical" evidence="2">
    <location>
        <begin position="177"/>
        <end position="202"/>
    </location>
</feature>
<reference evidence="3" key="1">
    <citation type="submission" date="2021-05" db="EMBL/GenBank/DDBJ databases">
        <authorList>
            <person name="Alioto T."/>
            <person name="Alioto T."/>
            <person name="Gomez Garrido J."/>
        </authorList>
    </citation>
    <scope>NUCLEOTIDE SEQUENCE</scope>
</reference>
<feature type="transmembrane region" description="Helical" evidence="2">
    <location>
        <begin position="850"/>
        <end position="869"/>
    </location>
</feature>
<accession>A0A8D8R9E2</accession>
<evidence type="ECO:0000256" key="2">
    <source>
        <dbReference type="SAM" id="Phobius"/>
    </source>
</evidence>
<evidence type="ECO:0000256" key="1">
    <source>
        <dbReference type="SAM" id="MobiDB-lite"/>
    </source>
</evidence>
<feature type="region of interest" description="Disordered" evidence="1">
    <location>
        <begin position="314"/>
        <end position="349"/>
    </location>
</feature>
<feature type="compositionally biased region" description="Basic and acidic residues" evidence="1">
    <location>
        <begin position="314"/>
        <end position="328"/>
    </location>
</feature>
<dbReference type="Gene3D" id="1.20.1250.20">
    <property type="entry name" value="MFS general substrate transporter like domains"/>
    <property type="match status" value="2"/>
</dbReference>
<keyword evidence="2" id="KW-1133">Transmembrane helix</keyword>
<feature type="transmembrane region" description="Helical" evidence="2">
    <location>
        <begin position="122"/>
        <end position="144"/>
    </location>
</feature>
<sequence>MLNSYYWILSSEVFCVLFNCSVISSSSFNNILIYWPNVLSALVMTTRKVHLVSQVPPQGRHKQPKAKSKPAPEVTRPLDGGYGWVIVVASFVCNTIVDGIANSFGIFMDTLSTSFHEDKGNVAFASSVNVGMHLLVGPLVGALCKRYSCRVVCIAGSILSSLALVLSVFASNTMMFTLLYGILGGTGFGLVYISTVILVSYYFELKRSLAVGISLCGSGFGTFLFPPLSEFILKRCTWQSTHLIFAGFTLSCTLVSLLLLPLEHFQSKTFETKMTSSDMEEPFIRPKTPRGRRSQIWHRKSDVLSSVVEDNDMRDEGHDVRLKSKDKSGTNQIHPPGEHREFRSGSKTQLKNDSSVEETYNIQYSKIVNTQACTNKPLNNNNNHLANPTTAADASEIAAKTQLQKKDILKILLFTRIVLKKDYRGSKLPLFSRKILNGMKSLSEINEIINLDYELLDFYEIKRSKSEDLTLLQHYFSHVEINTGESQINIGESLPSDLNHFVYILNDIKETINDQHEQVTEYKATFQKLHFAEQNYSYDEQQAEETIDPVHAVSARNVKSMPVLDQIKEEPFLREAKSSHIGGPRPNEMSEHVRFVSNLFDNAVTATKNDNWKEDDLESLNSDYSFRPHETIPQIIVSCDRHDNVEDDGKMYRSSDCAAWWNSSSSVRKDMYFTGSINILKEYQQEADEETYRKRNTVQVSLLQDMWDRQLLCNPMFILFILSNVFLLAGYYIPYIFLVDTAKSLLPNITSAKASYLMSALGVANMLGRIFFGFLDNFKLMDSHLLNNLSLIVSALSILSLPYCFNYMQYVLTAGVLGFSQACVVSLTTTLLVQLFTLDKLTNSFGMLQMFRGIAIVLGITCSGYLFKWTQCYQLVYWLSAGFYLLSIVFGFIVQCATSPDTSHSSHDLSDHYLMEMVTSL</sequence>
<feature type="transmembrane region" description="Helical" evidence="2">
    <location>
        <begin position="711"/>
        <end position="734"/>
    </location>
</feature>
<dbReference type="GO" id="GO:0008028">
    <property type="term" value="F:monocarboxylic acid transmembrane transporter activity"/>
    <property type="evidence" value="ECO:0007669"/>
    <property type="project" value="TreeGrafter"/>
</dbReference>
<feature type="region of interest" description="Disordered" evidence="1">
    <location>
        <begin position="277"/>
        <end position="296"/>
    </location>
</feature>
<feature type="transmembrane region" description="Helical" evidence="2">
    <location>
        <begin position="786"/>
        <end position="808"/>
    </location>
</feature>
<keyword evidence="2" id="KW-0812">Transmembrane</keyword>
<dbReference type="InterPro" id="IPR011701">
    <property type="entry name" value="MFS"/>
</dbReference>